<evidence type="ECO:0000313" key="2">
    <source>
        <dbReference type="Proteomes" id="UP001060215"/>
    </source>
</evidence>
<reference evidence="1 2" key="1">
    <citation type="journal article" date="2022" name="Plant J.">
        <title>Chromosome-level genome of Camellia lanceoleosa provides a valuable resource for understanding genome evolution and self-incompatibility.</title>
        <authorList>
            <person name="Gong W."/>
            <person name="Xiao S."/>
            <person name="Wang L."/>
            <person name="Liao Z."/>
            <person name="Chang Y."/>
            <person name="Mo W."/>
            <person name="Hu G."/>
            <person name="Li W."/>
            <person name="Zhao G."/>
            <person name="Zhu H."/>
            <person name="Hu X."/>
            <person name="Ji K."/>
            <person name="Xiang X."/>
            <person name="Song Q."/>
            <person name="Yuan D."/>
            <person name="Jin S."/>
            <person name="Zhang L."/>
        </authorList>
    </citation>
    <scope>NUCLEOTIDE SEQUENCE [LARGE SCALE GENOMIC DNA]</scope>
    <source>
        <strain evidence="1">SQ_2022a</strain>
    </source>
</reference>
<keyword evidence="2" id="KW-1185">Reference proteome</keyword>
<comment type="caution">
    <text evidence="1">The sequence shown here is derived from an EMBL/GenBank/DDBJ whole genome shotgun (WGS) entry which is preliminary data.</text>
</comment>
<accession>A0ACC0GLH9</accession>
<sequence>MSAYFLHPPPPILSFTEMSTSISELRQAHAHILKTALFHHPFAASHLIATAATTTNSLSYAHSIFNRIPNPNSYIYNTMIRAYANSPTPEFALVLYHQMLNDHVVVPDNYTFTFVVKACASLRGLEEGKQVHCHLIKVGIGSDVFVTNTLIHMYANCGYFEIARGLLDRMPERDVISWNAILIAYVEMGLVDLARGLFDEMPERNVESWNFMISGYVSVGLVQEARSVFDKMPMKNVVSWNAMITGYAHANCYGDVLTLFEKMQNANIKPDNFTLVNVLSVCARVGALSQGKWVHAYVDKNEIDVNGFLATALVDMYSKCGCIEKALEVFHNTSRKDISTWNSTIAGLSIHGIGEHALQIFSEMLVDGIKIRLTAIGNIEI</sequence>
<dbReference type="Proteomes" id="UP001060215">
    <property type="component" value="Chromosome 8"/>
</dbReference>
<evidence type="ECO:0000313" key="1">
    <source>
        <dbReference type="EMBL" id="KAI8001714.1"/>
    </source>
</evidence>
<dbReference type="EMBL" id="CM045765">
    <property type="protein sequence ID" value="KAI8001714.1"/>
    <property type="molecule type" value="Genomic_DNA"/>
</dbReference>
<organism evidence="1 2">
    <name type="scientific">Camellia lanceoleosa</name>
    <dbReference type="NCBI Taxonomy" id="1840588"/>
    <lineage>
        <taxon>Eukaryota</taxon>
        <taxon>Viridiplantae</taxon>
        <taxon>Streptophyta</taxon>
        <taxon>Embryophyta</taxon>
        <taxon>Tracheophyta</taxon>
        <taxon>Spermatophyta</taxon>
        <taxon>Magnoliopsida</taxon>
        <taxon>eudicotyledons</taxon>
        <taxon>Gunneridae</taxon>
        <taxon>Pentapetalae</taxon>
        <taxon>asterids</taxon>
        <taxon>Ericales</taxon>
        <taxon>Theaceae</taxon>
        <taxon>Camellia</taxon>
    </lineage>
</organism>
<gene>
    <name evidence="1" type="ORF">LOK49_LG09G00971</name>
</gene>
<proteinExistence type="predicted"/>
<name>A0ACC0GLH9_9ERIC</name>
<protein>
    <submittedName>
        <fullName evidence="1">Pentatricopeptide repeat-containing protein</fullName>
    </submittedName>
</protein>